<sequence length="113" mass="12692">MATAKRKSRICPTPKRAFCATTHSGSRTKHGGKKAIASWHIIEIRKNLIFKSRLGKAISASQQVRKVYRAIAQVIEAGYLAIKKQPDKQRHQTAELNELSPEPQCVFALVQRI</sequence>
<accession>A0A936YPX9</accession>
<proteinExistence type="predicted"/>
<comment type="caution">
    <text evidence="1">The sequence shown here is derived from an EMBL/GenBank/DDBJ whole genome shotgun (WGS) entry which is preliminary data.</text>
</comment>
<name>A0A936YPX9_9HYPH</name>
<dbReference type="EMBL" id="JAEQNC010000004">
    <property type="protein sequence ID" value="MBL0372064.1"/>
    <property type="molecule type" value="Genomic_DNA"/>
</dbReference>
<protein>
    <submittedName>
        <fullName evidence="1">Uncharacterized protein</fullName>
    </submittedName>
</protein>
<gene>
    <name evidence="1" type="ORF">JJB09_08490</name>
</gene>
<reference evidence="1" key="1">
    <citation type="submission" date="2021-01" db="EMBL/GenBank/DDBJ databases">
        <title>Rhizobium sp. strain KVB221 16S ribosomal RNA gene Genome sequencing and assembly.</title>
        <authorList>
            <person name="Kang M."/>
        </authorList>
    </citation>
    <scope>NUCLEOTIDE SEQUENCE</scope>
    <source>
        <strain evidence="1">KVB221</strain>
    </source>
</reference>
<dbReference type="AlphaFoldDB" id="A0A936YPX9"/>
<evidence type="ECO:0000313" key="1">
    <source>
        <dbReference type="EMBL" id="MBL0372064.1"/>
    </source>
</evidence>
<dbReference type="Proteomes" id="UP000633219">
    <property type="component" value="Unassembled WGS sequence"/>
</dbReference>
<evidence type="ECO:0000313" key="2">
    <source>
        <dbReference type="Proteomes" id="UP000633219"/>
    </source>
</evidence>
<organism evidence="1 2">
    <name type="scientific">Rhizobium setariae</name>
    <dbReference type="NCBI Taxonomy" id="2801340"/>
    <lineage>
        <taxon>Bacteria</taxon>
        <taxon>Pseudomonadati</taxon>
        <taxon>Pseudomonadota</taxon>
        <taxon>Alphaproteobacteria</taxon>
        <taxon>Hyphomicrobiales</taxon>
        <taxon>Rhizobiaceae</taxon>
        <taxon>Rhizobium/Agrobacterium group</taxon>
        <taxon>Rhizobium</taxon>
    </lineage>
</organism>
<keyword evidence="2" id="KW-1185">Reference proteome</keyword>